<organism evidence="8 9">
    <name type="scientific">Kribbella voronezhensis</name>
    <dbReference type="NCBI Taxonomy" id="2512212"/>
    <lineage>
        <taxon>Bacteria</taxon>
        <taxon>Bacillati</taxon>
        <taxon>Actinomycetota</taxon>
        <taxon>Actinomycetes</taxon>
        <taxon>Propionibacteriales</taxon>
        <taxon>Kribbellaceae</taxon>
        <taxon>Kribbella</taxon>
    </lineage>
</organism>
<dbReference type="GO" id="GO:0022857">
    <property type="term" value="F:transmembrane transporter activity"/>
    <property type="evidence" value="ECO:0007669"/>
    <property type="project" value="InterPro"/>
</dbReference>
<dbReference type="Pfam" id="PF07690">
    <property type="entry name" value="MFS_1"/>
    <property type="match status" value="1"/>
</dbReference>
<feature type="domain" description="Major facilitator superfamily (MFS) profile" evidence="7">
    <location>
        <begin position="4"/>
        <end position="437"/>
    </location>
</feature>
<dbReference type="OrthoDB" id="145388at2"/>
<feature type="transmembrane region" description="Helical" evidence="6">
    <location>
        <begin position="244"/>
        <end position="270"/>
    </location>
</feature>
<comment type="subcellular location">
    <subcellularLocation>
        <location evidence="1">Cell membrane</location>
        <topology evidence="1">Multi-pass membrane protein</topology>
    </subcellularLocation>
</comment>
<protein>
    <submittedName>
        <fullName evidence="8">Na+/melibiose symporter-like transporter</fullName>
    </submittedName>
</protein>
<keyword evidence="2" id="KW-1003">Cell membrane</keyword>
<proteinExistence type="predicted"/>
<dbReference type="PROSITE" id="PS50850">
    <property type="entry name" value="MFS"/>
    <property type="match status" value="1"/>
</dbReference>
<feature type="transmembrane region" description="Helical" evidence="6">
    <location>
        <begin position="310"/>
        <end position="326"/>
    </location>
</feature>
<dbReference type="EMBL" id="SOCE01000001">
    <property type="protein sequence ID" value="TDU89094.1"/>
    <property type="molecule type" value="Genomic_DNA"/>
</dbReference>
<sequence>MAEEVTGVRVSRFLVNRDFARLWYGQAVSSIGDYVFDTTLTLWIATELLAHSHWAPAAVSGLMLCAFLATMVVGPMAGVFVDRWSLRRTLLRSEVIRGLVVGTLALITLLPTSTLPVGVWLILLYAVVLVVNSAGQFFNPARFATIGEIVEGEADRAKAFGLGQATAATAVILGPPIAAPLLFALGIKWAMFINCASYVVSYLAIRSVRFPAADATRTDVSAADRTPWRTQFADGIKMFARNRFLIALLAVMVISSLGTGALTALMVFFVTDNLHVSAGLLGILWMAYGAGAVSGSLISGRLTRLLHARNVTWLGLIFGGAGIAALSRQTHYSVAVALMFVMAIPVAVMNAGISPQLLAVTPKEFTGRMMGVLSPIVTAASMISVVVAGSLASTTLRDFHATVLGLHLGRIDTIFLTSAALILCAGIYAYFALPPTTVASVS</sequence>
<dbReference type="CDD" id="cd06173">
    <property type="entry name" value="MFS_MefA_like"/>
    <property type="match status" value="1"/>
</dbReference>
<gene>
    <name evidence="8" type="ORF">EV138_2649</name>
</gene>
<evidence type="ECO:0000313" key="8">
    <source>
        <dbReference type="EMBL" id="TDU89094.1"/>
    </source>
</evidence>
<feature type="transmembrane region" description="Helical" evidence="6">
    <location>
        <begin position="413"/>
        <end position="433"/>
    </location>
</feature>
<evidence type="ECO:0000259" key="7">
    <source>
        <dbReference type="PROSITE" id="PS50850"/>
    </source>
</evidence>
<reference evidence="8 9" key="1">
    <citation type="submission" date="2019-03" db="EMBL/GenBank/DDBJ databases">
        <title>Genomic Encyclopedia of Type Strains, Phase III (KMG-III): the genomes of soil and plant-associated and newly described type strains.</title>
        <authorList>
            <person name="Whitman W."/>
        </authorList>
    </citation>
    <scope>NUCLEOTIDE SEQUENCE [LARGE SCALE GENOMIC DNA]</scope>
    <source>
        <strain evidence="8 9">VKM Ac-2575</strain>
    </source>
</reference>
<keyword evidence="3 6" id="KW-0812">Transmembrane</keyword>
<dbReference type="PANTHER" id="PTHR23513:SF6">
    <property type="entry name" value="MAJOR FACILITATOR SUPERFAMILY ASSOCIATED DOMAIN-CONTAINING PROTEIN"/>
    <property type="match status" value="1"/>
</dbReference>
<feature type="transmembrane region" description="Helical" evidence="6">
    <location>
        <begin position="159"/>
        <end position="183"/>
    </location>
</feature>
<accession>A0A4R7TAQ8</accession>
<dbReference type="SUPFAM" id="SSF103473">
    <property type="entry name" value="MFS general substrate transporter"/>
    <property type="match status" value="1"/>
</dbReference>
<dbReference type="InterPro" id="IPR011701">
    <property type="entry name" value="MFS"/>
</dbReference>
<dbReference type="AlphaFoldDB" id="A0A4R7TAQ8"/>
<dbReference type="PANTHER" id="PTHR23513">
    <property type="entry name" value="INTEGRAL MEMBRANE EFFLUX PROTEIN-RELATED"/>
    <property type="match status" value="1"/>
</dbReference>
<feature type="transmembrane region" description="Helical" evidence="6">
    <location>
        <begin position="332"/>
        <end position="351"/>
    </location>
</feature>
<keyword evidence="9" id="KW-1185">Reference proteome</keyword>
<evidence type="ECO:0000313" key="9">
    <source>
        <dbReference type="Proteomes" id="UP000295151"/>
    </source>
</evidence>
<keyword evidence="4 6" id="KW-1133">Transmembrane helix</keyword>
<dbReference type="Gene3D" id="1.20.1250.20">
    <property type="entry name" value="MFS general substrate transporter like domains"/>
    <property type="match status" value="1"/>
</dbReference>
<dbReference type="RefSeq" id="WP_133979040.1">
    <property type="nucleotide sequence ID" value="NZ_SOCE01000001.1"/>
</dbReference>
<feature type="transmembrane region" description="Helical" evidence="6">
    <location>
        <begin position="276"/>
        <end position="298"/>
    </location>
</feature>
<evidence type="ECO:0000256" key="1">
    <source>
        <dbReference type="ARBA" id="ARBA00004651"/>
    </source>
</evidence>
<evidence type="ECO:0000256" key="4">
    <source>
        <dbReference type="ARBA" id="ARBA00022989"/>
    </source>
</evidence>
<dbReference type="InterPro" id="IPR036259">
    <property type="entry name" value="MFS_trans_sf"/>
</dbReference>
<name>A0A4R7TAQ8_9ACTN</name>
<evidence type="ECO:0000256" key="6">
    <source>
        <dbReference type="SAM" id="Phobius"/>
    </source>
</evidence>
<dbReference type="GO" id="GO:0005886">
    <property type="term" value="C:plasma membrane"/>
    <property type="evidence" value="ECO:0007669"/>
    <property type="project" value="UniProtKB-SubCell"/>
</dbReference>
<evidence type="ECO:0000256" key="3">
    <source>
        <dbReference type="ARBA" id="ARBA00022692"/>
    </source>
</evidence>
<evidence type="ECO:0000256" key="5">
    <source>
        <dbReference type="ARBA" id="ARBA00023136"/>
    </source>
</evidence>
<dbReference type="Proteomes" id="UP000295151">
    <property type="component" value="Unassembled WGS sequence"/>
</dbReference>
<comment type="caution">
    <text evidence="8">The sequence shown here is derived from an EMBL/GenBank/DDBJ whole genome shotgun (WGS) entry which is preliminary data.</text>
</comment>
<keyword evidence="5 6" id="KW-0472">Membrane</keyword>
<feature type="transmembrane region" description="Helical" evidence="6">
    <location>
        <begin position="57"/>
        <end position="82"/>
    </location>
</feature>
<feature type="transmembrane region" description="Helical" evidence="6">
    <location>
        <begin position="372"/>
        <end position="393"/>
    </location>
</feature>
<evidence type="ECO:0000256" key="2">
    <source>
        <dbReference type="ARBA" id="ARBA00022475"/>
    </source>
</evidence>
<dbReference type="InterPro" id="IPR020846">
    <property type="entry name" value="MFS_dom"/>
</dbReference>